<proteinExistence type="predicted"/>
<dbReference type="RefSeq" id="WP_004674833.1">
    <property type="nucleotide sequence ID" value="NZ_KB849218.1"/>
</dbReference>
<dbReference type="EMBL" id="APOL01000042">
    <property type="protein sequence ID" value="ENU32431.1"/>
    <property type="molecule type" value="Genomic_DNA"/>
</dbReference>
<dbReference type="PATRIC" id="fig|1217671.3.peg.2373"/>
<accession>N8Q0Z1</accession>
<protein>
    <submittedName>
        <fullName evidence="2">Uncharacterized protein</fullName>
    </submittedName>
</protein>
<name>N8Q0Z1_9GAMM</name>
<sequence>MLHVTTEIKEWFGLFCLVLFIVFAGFFIFSGGKNKEAQDEFYHTIRVSQEAVEAVLKDPDSAKFKDHIYNCGLVNAKNAFGAYMGYKRYVVVHEMVFLEGSNANSLEMTKLWENACKQ</sequence>
<keyword evidence="1" id="KW-0472">Membrane</keyword>
<dbReference type="HOGENOM" id="CLU_120804_1_0_6"/>
<dbReference type="Proteomes" id="UP000018426">
    <property type="component" value="Unassembled WGS sequence"/>
</dbReference>
<feature type="transmembrane region" description="Helical" evidence="1">
    <location>
        <begin position="12"/>
        <end position="29"/>
    </location>
</feature>
<organism evidence="2 3">
    <name type="scientific">Acinetobacter parvus NIPH 1103</name>
    <dbReference type="NCBI Taxonomy" id="1217671"/>
    <lineage>
        <taxon>Bacteria</taxon>
        <taxon>Pseudomonadati</taxon>
        <taxon>Pseudomonadota</taxon>
        <taxon>Gammaproteobacteria</taxon>
        <taxon>Moraxellales</taxon>
        <taxon>Moraxellaceae</taxon>
        <taxon>Acinetobacter</taxon>
    </lineage>
</organism>
<evidence type="ECO:0000313" key="2">
    <source>
        <dbReference type="EMBL" id="ENU32431.1"/>
    </source>
</evidence>
<reference evidence="2 3" key="1">
    <citation type="submission" date="2013-02" db="EMBL/GenBank/DDBJ databases">
        <title>The Genome Sequence of Acinetobacter parvus NIPH 1103.</title>
        <authorList>
            <consortium name="The Broad Institute Genome Sequencing Platform"/>
            <consortium name="The Broad Institute Genome Sequencing Center for Infectious Disease"/>
            <person name="Cerqueira G."/>
            <person name="Feldgarden M."/>
            <person name="Courvalin P."/>
            <person name="Perichon B."/>
            <person name="Grillot-Courvalin C."/>
            <person name="Clermont D."/>
            <person name="Rocha E."/>
            <person name="Yoon E.-J."/>
            <person name="Nemec A."/>
            <person name="Walker B."/>
            <person name="Young S.K."/>
            <person name="Zeng Q."/>
            <person name="Gargeya S."/>
            <person name="Fitzgerald M."/>
            <person name="Haas B."/>
            <person name="Abouelleil A."/>
            <person name="Alvarado L."/>
            <person name="Arachchi H.M."/>
            <person name="Berlin A.M."/>
            <person name="Chapman S.B."/>
            <person name="Dewar J."/>
            <person name="Goldberg J."/>
            <person name="Griggs A."/>
            <person name="Gujja S."/>
            <person name="Hansen M."/>
            <person name="Howarth C."/>
            <person name="Imamovic A."/>
            <person name="Larimer J."/>
            <person name="McCowan C."/>
            <person name="Murphy C."/>
            <person name="Neiman D."/>
            <person name="Pearson M."/>
            <person name="Priest M."/>
            <person name="Roberts A."/>
            <person name="Saif S."/>
            <person name="Shea T."/>
            <person name="Sisk P."/>
            <person name="Sykes S."/>
            <person name="Wortman J."/>
            <person name="Nusbaum C."/>
            <person name="Birren B."/>
        </authorList>
    </citation>
    <scope>NUCLEOTIDE SEQUENCE [LARGE SCALE GENOMIC DNA]</scope>
    <source>
        <strain evidence="2 3">NIPH 1103</strain>
    </source>
</reference>
<evidence type="ECO:0000313" key="3">
    <source>
        <dbReference type="Proteomes" id="UP000018426"/>
    </source>
</evidence>
<dbReference type="AlphaFoldDB" id="N8Q0Z1"/>
<evidence type="ECO:0000256" key="1">
    <source>
        <dbReference type="SAM" id="Phobius"/>
    </source>
</evidence>
<comment type="caution">
    <text evidence="2">The sequence shown here is derived from an EMBL/GenBank/DDBJ whole genome shotgun (WGS) entry which is preliminary data.</text>
</comment>
<keyword evidence="1" id="KW-0812">Transmembrane</keyword>
<keyword evidence="1" id="KW-1133">Transmembrane helix</keyword>
<gene>
    <name evidence="2" type="ORF">F989_02411</name>
</gene>